<evidence type="ECO:0000256" key="5">
    <source>
        <dbReference type="ARBA" id="ARBA00023002"/>
    </source>
</evidence>
<dbReference type="Gene3D" id="3.20.20.70">
    <property type="entry name" value="Aldolase class I"/>
    <property type="match status" value="1"/>
</dbReference>
<evidence type="ECO:0000256" key="2">
    <source>
        <dbReference type="ARBA" id="ARBA00022485"/>
    </source>
</evidence>
<gene>
    <name evidence="10" type="primary">pflA</name>
    <name evidence="10" type="ORF">QQA45_02830</name>
</gene>
<evidence type="ECO:0000313" key="11">
    <source>
        <dbReference type="Proteomes" id="UP001225134"/>
    </source>
</evidence>
<dbReference type="PANTHER" id="PTHR30352">
    <property type="entry name" value="PYRUVATE FORMATE-LYASE-ACTIVATING ENZYME"/>
    <property type="match status" value="1"/>
</dbReference>
<evidence type="ECO:0000256" key="7">
    <source>
        <dbReference type="ARBA" id="ARBA00023014"/>
    </source>
</evidence>
<dbReference type="SUPFAM" id="SSF102114">
    <property type="entry name" value="Radical SAM enzymes"/>
    <property type="match status" value="1"/>
</dbReference>
<dbReference type="NCBIfam" id="TIGR02493">
    <property type="entry name" value="PFLA"/>
    <property type="match status" value="1"/>
</dbReference>
<evidence type="ECO:0000259" key="9">
    <source>
        <dbReference type="PROSITE" id="PS51918"/>
    </source>
</evidence>
<dbReference type="SFLD" id="SFLDS00029">
    <property type="entry name" value="Radical_SAM"/>
    <property type="match status" value="1"/>
</dbReference>
<accession>A0ABT7HJX6</accession>
<dbReference type="InterPro" id="IPR058240">
    <property type="entry name" value="rSAM_sf"/>
</dbReference>
<keyword evidence="2 8" id="KW-0004">4Fe-4S</keyword>
<evidence type="ECO:0000256" key="4">
    <source>
        <dbReference type="ARBA" id="ARBA00022723"/>
    </source>
</evidence>
<keyword evidence="6 8" id="KW-0408">Iron</keyword>
<dbReference type="EC" id="1.97.1.4" evidence="8"/>
<dbReference type="GO" id="GO:0043365">
    <property type="term" value="F:[formate-C-acetyltransferase]-activating enzyme activity"/>
    <property type="evidence" value="ECO:0007669"/>
    <property type="project" value="UniProtKB-EC"/>
</dbReference>
<dbReference type="PANTHER" id="PTHR30352:SF5">
    <property type="entry name" value="PYRUVATE FORMATE-LYASE 1-ACTIVATING ENZYME"/>
    <property type="match status" value="1"/>
</dbReference>
<dbReference type="PROSITE" id="PS51918">
    <property type="entry name" value="RADICAL_SAM"/>
    <property type="match status" value="1"/>
</dbReference>
<dbReference type="InterPro" id="IPR007197">
    <property type="entry name" value="rSAM"/>
</dbReference>
<keyword evidence="8" id="KW-0963">Cytoplasm</keyword>
<dbReference type="InterPro" id="IPR013785">
    <property type="entry name" value="Aldolase_TIM"/>
</dbReference>
<keyword evidence="3 8" id="KW-0949">S-adenosyl-L-methionine</keyword>
<comment type="catalytic activity">
    <reaction evidence="8">
        <text>glycyl-[formate C-acetyltransferase] + reduced [flavodoxin] + S-adenosyl-L-methionine = glycin-2-yl radical-[formate C-acetyltransferase] + semiquinone [flavodoxin] + 5'-deoxyadenosine + L-methionine + H(+)</text>
        <dbReference type="Rhea" id="RHEA:19225"/>
        <dbReference type="Rhea" id="RHEA-COMP:10622"/>
        <dbReference type="Rhea" id="RHEA-COMP:12190"/>
        <dbReference type="Rhea" id="RHEA-COMP:12191"/>
        <dbReference type="Rhea" id="RHEA-COMP:14480"/>
        <dbReference type="ChEBI" id="CHEBI:15378"/>
        <dbReference type="ChEBI" id="CHEBI:17319"/>
        <dbReference type="ChEBI" id="CHEBI:29947"/>
        <dbReference type="ChEBI" id="CHEBI:32722"/>
        <dbReference type="ChEBI" id="CHEBI:57618"/>
        <dbReference type="ChEBI" id="CHEBI:57844"/>
        <dbReference type="ChEBI" id="CHEBI:59789"/>
        <dbReference type="ChEBI" id="CHEBI:140311"/>
        <dbReference type="EC" id="1.97.1.4"/>
    </reaction>
</comment>
<keyword evidence="10" id="KW-0670">Pyruvate</keyword>
<evidence type="ECO:0000256" key="8">
    <source>
        <dbReference type="RuleBase" id="RU362053"/>
    </source>
</evidence>
<reference evidence="10 11" key="1">
    <citation type="submission" date="2023-06" db="EMBL/GenBank/DDBJ databases">
        <title>Antibody response to the Sneathia vaginalis cytopathogenic toxin A during pregnancy.</title>
        <authorList>
            <person name="Mccoy Z.T."/>
            <person name="Serrano M.G."/>
            <person name="Spaine K."/>
            <person name="Edwards D.J."/>
            <person name="Buck G.A."/>
            <person name="Jefferson K."/>
        </authorList>
    </citation>
    <scope>NUCLEOTIDE SEQUENCE [LARGE SCALE GENOMIC DNA]</scope>
    <source>
        <strain evidence="10 11">CCUG 42621</strain>
    </source>
</reference>
<evidence type="ECO:0000256" key="3">
    <source>
        <dbReference type="ARBA" id="ARBA00022691"/>
    </source>
</evidence>
<evidence type="ECO:0000313" key="10">
    <source>
        <dbReference type="EMBL" id="MDK9580449.1"/>
    </source>
</evidence>
<organism evidence="10 11">
    <name type="scientific">Sneathia sanguinegens</name>
    <dbReference type="NCBI Taxonomy" id="40543"/>
    <lineage>
        <taxon>Bacteria</taxon>
        <taxon>Fusobacteriati</taxon>
        <taxon>Fusobacteriota</taxon>
        <taxon>Fusobacteriia</taxon>
        <taxon>Fusobacteriales</taxon>
        <taxon>Leptotrichiaceae</taxon>
        <taxon>Sneathia</taxon>
    </lineage>
</organism>
<keyword evidence="5 8" id="KW-0560">Oxidoreductase</keyword>
<comment type="caution">
    <text evidence="10">The sequence shown here is derived from an EMBL/GenBank/DDBJ whole genome shotgun (WGS) entry which is preliminary data.</text>
</comment>
<dbReference type="Pfam" id="PF04055">
    <property type="entry name" value="Radical_SAM"/>
    <property type="match status" value="1"/>
</dbReference>
<dbReference type="InterPro" id="IPR012838">
    <property type="entry name" value="PFL1_activating"/>
</dbReference>
<dbReference type="Proteomes" id="UP001225134">
    <property type="component" value="Unassembled WGS sequence"/>
</dbReference>
<dbReference type="SFLD" id="SFLDG01067">
    <property type="entry name" value="SPASM/twitch_domain_containing"/>
    <property type="match status" value="1"/>
</dbReference>
<dbReference type="RefSeq" id="WP_066730052.1">
    <property type="nucleotide sequence ID" value="NZ_CAMPUK010000005.1"/>
</dbReference>
<keyword evidence="4 8" id="KW-0479">Metal-binding</keyword>
<comment type="cofactor">
    <cofactor evidence="8">
        <name>[4Fe-4S] cluster</name>
        <dbReference type="ChEBI" id="CHEBI:49883"/>
    </cofactor>
    <text evidence="8">Binds 1 [4Fe-4S] cluster. The cluster is coordinated with 3 cysteines and an exchangeable S-adenosyl-L-methionine.</text>
</comment>
<dbReference type="InterPro" id="IPR001989">
    <property type="entry name" value="Radical_activat_CS"/>
</dbReference>
<dbReference type="EMBL" id="JASSPP010000003">
    <property type="protein sequence ID" value="MDK9580449.1"/>
    <property type="molecule type" value="Genomic_DNA"/>
</dbReference>
<keyword evidence="7 8" id="KW-0411">Iron-sulfur</keyword>
<comment type="subcellular location">
    <subcellularLocation>
        <location evidence="8">Cytoplasm</location>
    </subcellularLocation>
</comment>
<sequence>MKGFIHSFESFGTKDGPGIRFVLFMQGCPLRCLYCHNVDTWNIKDNKKLLEPEEVFHEIEKVKGFIRTGGVTISGGEPLVQPDFIKEVFKLCKEHGIHTALDTSGYIFTNRAKEVLEYVDLVLLDIKHIDPDKYKVLTSVNLAPTLKFAQYLKEINKPVWLRYVLVPGYTDAEEDLHKWGKYCSQLTNVERVDVLPFHQMGAPKWEMMKRVYVLKNNPTPTPEQVRKAEDIFKSYGLPVRLTNR</sequence>
<dbReference type="CDD" id="cd01335">
    <property type="entry name" value="Radical_SAM"/>
    <property type="match status" value="1"/>
</dbReference>
<protein>
    <recommendedName>
        <fullName evidence="8">Pyruvate formate-lyase-activating enzyme</fullName>
        <ecNumber evidence="8">1.97.1.4</ecNumber>
    </recommendedName>
</protein>
<dbReference type="PROSITE" id="PS01087">
    <property type="entry name" value="RADICAL_ACTIVATING"/>
    <property type="match status" value="1"/>
</dbReference>
<dbReference type="SFLD" id="SFLDG01066">
    <property type="entry name" value="organic_radical-activating_enz"/>
    <property type="match status" value="1"/>
</dbReference>
<feature type="domain" description="Radical SAM core" evidence="9">
    <location>
        <begin position="14"/>
        <end position="244"/>
    </location>
</feature>
<comment type="function">
    <text evidence="8">Activation of pyruvate formate-lyase under anaerobic conditions by generation of an organic free radical, using S-adenosylmethionine and reduced flavodoxin as cosubstrates to produce 5'-deoxy-adenosine.</text>
</comment>
<comment type="similarity">
    <text evidence="1 8">Belongs to the organic radical-activating enzymes family.</text>
</comment>
<evidence type="ECO:0000256" key="1">
    <source>
        <dbReference type="ARBA" id="ARBA00009777"/>
    </source>
</evidence>
<keyword evidence="11" id="KW-1185">Reference proteome</keyword>
<evidence type="ECO:0000256" key="6">
    <source>
        <dbReference type="ARBA" id="ARBA00023004"/>
    </source>
</evidence>
<proteinExistence type="inferred from homology"/>
<name>A0ABT7HJX6_9FUSO</name>
<dbReference type="InterPro" id="IPR034457">
    <property type="entry name" value="Organic_radical-activating"/>
</dbReference>